<dbReference type="Proteomes" id="UP000185746">
    <property type="component" value="Chromosome"/>
</dbReference>
<evidence type="ECO:0000313" key="2">
    <source>
        <dbReference type="EMBL" id="AOV07916.1"/>
    </source>
</evidence>
<dbReference type="RefSeq" id="WP_075528062.1">
    <property type="nucleotide sequence ID" value="NZ_CP017560.1"/>
</dbReference>
<dbReference type="EMBL" id="CP017560">
    <property type="protein sequence ID" value="AOV07916.1"/>
    <property type="molecule type" value="Genomic_DNA"/>
</dbReference>
<dbReference type="NCBIfam" id="TIGR02867">
    <property type="entry name" value="spore_II_P"/>
    <property type="match status" value="1"/>
</dbReference>
<evidence type="ECO:0000313" key="3">
    <source>
        <dbReference type="Proteomes" id="UP000185746"/>
    </source>
</evidence>
<reference evidence="2 3" key="1">
    <citation type="submission" date="2016-09" db="EMBL/GenBank/DDBJ databases">
        <title>Complete genome sequence of the Lysinibacillus sphaericus LMG 22257, a specie of Bacillus with ureolytic activity that can effectively biodeposit calcium carbonate.</title>
        <authorList>
            <person name="Yan W."/>
        </authorList>
    </citation>
    <scope>NUCLEOTIDE SEQUENCE [LARGE SCALE GENOMIC DNA]</scope>
    <source>
        <strain evidence="2 3">LMG 22257</strain>
    </source>
</reference>
<proteinExistence type="predicted"/>
<protein>
    <recommendedName>
        <fullName evidence="4">Stage II sporulation protein P</fullName>
    </recommendedName>
</protein>
<dbReference type="InterPro" id="IPR010897">
    <property type="entry name" value="Spore_II_P"/>
</dbReference>
<keyword evidence="1" id="KW-1133">Transmembrane helix</keyword>
<evidence type="ECO:0000256" key="1">
    <source>
        <dbReference type="SAM" id="Phobius"/>
    </source>
</evidence>
<keyword evidence="3" id="KW-1185">Reference proteome</keyword>
<accession>A0A1D8JGU0</accession>
<dbReference type="AlphaFoldDB" id="A0A1D8JGU0"/>
<feature type="transmembrane region" description="Helical" evidence="1">
    <location>
        <begin position="7"/>
        <end position="25"/>
    </location>
</feature>
<dbReference type="KEGG" id="surl:BI350_10450"/>
<organism evidence="2 3">
    <name type="scientific">Sporosarcina ureilytica</name>
    <dbReference type="NCBI Taxonomy" id="298596"/>
    <lineage>
        <taxon>Bacteria</taxon>
        <taxon>Bacillati</taxon>
        <taxon>Bacillota</taxon>
        <taxon>Bacilli</taxon>
        <taxon>Bacillales</taxon>
        <taxon>Caryophanaceae</taxon>
        <taxon>Sporosarcina</taxon>
    </lineage>
</organism>
<evidence type="ECO:0008006" key="4">
    <source>
        <dbReference type="Google" id="ProtNLM"/>
    </source>
</evidence>
<dbReference type="Pfam" id="PF07454">
    <property type="entry name" value="SpoIIP"/>
    <property type="match status" value="1"/>
</dbReference>
<sequence length="270" mass="30714">MKKTLQIWSAFILILFLFPIIMNLLPNSTTSATSKLMKEPLKIVYASNVFQEEVQEEKKKALLYFTHNHEAFEPVTKEKSGKVTVSHRTENITKFGEKLQAQLAVNGIETDILPVNNMQELEKKRMPFSKAYHAVRPFVQQQIEQSDYDLILDMHRDSIGRDKTTISYEGENYAKVAFVIGLEHPNHKHNEEKAMRLKAEMEKRVPGITRGLIRKSGPGVDGKYNQDLHPNLLVIELGGIENKEDELNRTIAIVAEAATSILSNENDAEN</sequence>
<keyword evidence="1" id="KW-0812">Transmembrane</keyword>
<gene>
    <name evidence="2" type="ORF">BI350_10450</name>
</gene>
<keyword evidence="1" id="KW-0472">Membrane</keyword>
<name>A0A1D8JGU0_9BACL</name>